<protein>
    <submittedName>
        <fullName evidence="2">Alpha-amylase family protein</fullName>
    </submittedName>
</protein>
<dbReference type="Pfam" id="PF00128">
    <property type="entry name" value="Alpha-amylase"/>
    <property type="match status" value="1"/>
</dbReference>
<dbReference type="GO" id="GO:0005975">
    <property type="term" value="P:carbohydrate metabolic process"/>
    <property type="evidence" value="ECO:0007669"/>
    <property type="project" value="InterPro"/>
</dbReference>
<dbReference type="RefSeq" id="WP_369753092.1">
    <property type="nucleotide sequence ID" value="NZ_CP165625.1"/>
</dbReference>
<dbReference type="Gene3D" id="1.10.1740.10">
    <property type="match status" value="1"/>
</dbReference>
<dbReference type="InterPro" id="IPR006047">
    <property type="entry name" value="GH13_cat_dom"/>
</dbReference>
<organism evidence="2">
    <name type="scientific">Flavobacterium sp. WC2409</name>
    <dbReference type="NCBI Taxonomy" id="3234139"/>
    <lineage>
        <taxon>Bacteria</taxon>
        <taxon>Pseudomonadati</taxon>
        <taxon>Bacteroidota</taxon>
        <taxon>Flavobacteriia</taxon>
        <taxon>Flavobacteriales</taxon>
        <taxon>Flavobacteriaceae</taxon>
        <taxon>Flavobacterium</taxon>
    </lineage>
</organism>
<proteinExistence type="predicted"/>
<gene>
    <name evidence="2" type="ORF">AB3G34_00190</name>
</gene>
<evidence type="ECO:0000259" key="1">
    <source>
        <dbReference type="SMART" id="SM00642"/>
    </source>
</evidence>
<dbReference type="SMART" id="SM00642">
    <property type="entry name" value="Aamy"/>
    <property type="match status" value="1"/>
</dbReference>
<dbReference type="GO" id="GO:0047669">
    <property type="term" value="F:amylosucrase activity"/>
    <property type="evidence" value="ECO:0007669"/>
    <property type="project" value="InterPro"/>
</dbReference>
<dbReference type="InterPro" id="IPR045857">
    <property type="entry name" value="O16G_dom_2"/>
</dbReference>
<dbReference type="Gene3D" id="3.20.20.80">
    <property type="entry name" value="Glycosidases"/>
    <property type="match status" value="1"/>
</dbReference>
<feature type="domain" description="Glycosyl hydrolase family 13 catalytic" evidence="1">
    <location>
        <begin position="94"/>
        <end position="551"/>
    </location>
</feature>
<dbReference type="InterPro" id="IPR013780">
    <property type="entry name" value="Glyco_hydro_b"/>
</dbReference>
<dbReference type="PANTHER" id="PTHR10357:SF213">
    <property type="entry name" value="ALPHA AMYLASE CATALYTIC REGION"/>
    <property type="match status" value="1"/>
</dbReference>
<dbReference type="SUPFAM" id="SSF51445">
    <property type="entry name" value="(Trans)glycosidases"/>
    <property type="match status" value="1"/>
</dbReference>
<name>A0AB39W140_9FLAO</name>
<dbReference type="AlphaFoldDB" id="A0AB39W140"/>
<dbReference type="InterPro" id="IPR017853">
    <property type="entry name" value="GH"/>
</dbReference>
<dbReference type="Gene3D" id="3.90.400.10">
    <property type="entry name" value="Oligo-1,6-glucosidase, Domain 2"/>
    <property type="match status" value="1"/>
</dbReference>
<dbReference type="Gene3D" id="2.60.40.1180">
    <property type="entry name" value="Golgi alpha-mannosidase II"/>
    <property type="match status" value="1"/>
</dbReference>
<dbReference type="PANTHER" id="PTHR10357">
    <property type="entry name" value="ALPHA-AMYLASE FAMILY MEMBER"/>
    <property type="match status" value="1"/>
</dbReference>
<evidence type="ECO:0000313" key="2">
    <source>
        <dbReference type="EMBL" id="XDU95553.1"/>
    </source>
</evidence>
<sequence>MQQAEKLSKLNVFLKEVKINDTNFHLRLGANFPIINDLFQKLYSDSPNKEEAFQLLMQSLVKNFENRSDFQKKRDLNRVSNPNWYSSEKIVGMMLYVDLFNIDFNGLKAKIPYFLDLGINTVHLMPFLDVPEFENDGGYAVRNYREVNPKFGSMDDFEALVTEFQKNDMNLVMDLVLNHCADEHEWAVEGRKGNPKYKDFFYFFPDRTLPNAYEKSMVEIFPDTAPGNFTYLPENDKWVMTLFYGYQWDLNYKNPMVLAEMIDIMLFWANKGIDIFRFDAVAFMWKEIGKFNQNLPEVHLLLQLFKLCGQIVSPGVAYIAEAIVAPDEIIKYFGQGLSQGDECDIAYNANFMALSWEAMATRNTNLLKKSMRAVPTKPRNTTWINYARCHDDIGFGFDDKLVTELGLNSLQHRLYILKHYCDGFNGSFALGQRFMIEHETGNARISGSMAALCGLEKALIENNVKEIQIAIKRINLQHAVILSLGGLPMIYSGDEVGLPNNYDYLNDESKKYDNRWLHRSKMNWSLVENIEDSPSAQAQVYKQLKQLIRIRKQTPAFADNNDLQYIDYENSHLLIYKKTDSQGKEVYVISNFSDYDTFFNSNVFENLKSTKLFNLLTGEDFDIQEINFISAYDILWLKK</sequence>
<reference evidence="2" key="1">
    <citation type="submission" date="2024-07" db="EMBL/GenBank/DDBJ databases">
        <authorList>
            <person name="Biller S.J."/>
        </authorList>
    </citation>
    <scope>NUCLEOTIDE SEQUENCE</scope>
    <source>
        <strain evidence="2">WC2409</strain>
    </source>
</reference>
<dbReference type="InterPro" id="IPR044077">
    <property type="entry name" value="Amylosucrase"/>
</dbReference>
<dbReference type="EMBL" id="CP165625">
    <property type="protein sequence ID" value="XDU95553.1"/>
    <property type="molecule type" value="Genomic_DNA"/>
</dbReference>
<dbReference type="CDD" id="cd11324">
    <property type="entry name" value="AmyAc_Amylosucrase"/>
    <property type="match status" value="1"/>
</dbReference>
<accession>A0AB39W140</accession>